<dbReference type="EMBL" id="BMLG01000003">
    <property type="protein sequence ID" value="GGM26854.1"/>
    <property type="molecule type" value="Genomic_DNA"/>
</dbReference>
<dbReference type="PIRSF" id="PIRSF030140">
    <property type="entry name" value="UCP030140"/>
    <property type="match status" value="1"/>
</dbReference>
<dbReference type="SUPFAM" id="SSF101386">
    <property type="entry name" value="all-alpha NTP pyrophosphatases"/>
    <property type="match status" value="1"/>
</dbReference>
<dbReference type="RefSeq" id="WP_117154790.1">
    <property type="nucleotide sequence ID" value="NZ_BMLG01000003.1"/>
</dbReference>
<dbReference type="Proteomes" id="UP000618460">
    <property type="component" value="Unassembled WGS sequence"/>
</dbReference>
<reference evidence="1" key="2">
    <citation type="submission" date="2020-09" db="EMBL/GenBank/DDBJ databases">
        <authorList>
            <person name="Sun Q."/>
            <person name="Zhou Y."/>
        </authorList>
    </citation>
    <scope>NUCLEOTIDE SEQUENCE</scope>
    <source>
        <strain evidence="1">CGMCC 1.6333</strain>
    </source>
</reference>
<evidence type="ECO:0000313" key="2">
    <source>
        <dbReference type="Proteomes" id="UP000618460"/>
    </source>
</evidence>
<reference evidence="1" key="1">
    <citation type="journal article" date="2014" name="Int. J. Syst. Evol. Microbiol.">
        <title>Complete genome sequence of Corynebacterium casei LMG S-19264T (=DSM 44701T), isolated from a smear-ripened cheese.</title>
        <authorList>
            <consortium name="US DOE Joint Genome Institute (JGI-PGF)"/>
            <person name="Walter F."/>
            <person name="Albersmeier A."/>
            <person name="Kalinowski J."/>
            <person name="Ruckert C."/>
        </authorList>
    </citation>
    <scope>NUCLEOTIDE SEQUENCE</scope>
    <source>
        <strain evidence="1">CGMCC 1.6333</strain>
    </source>
</reference>
<organism evidence="1 2">
    <name type="scientific">Paraliobacillus quinghaiensis</name>
    <dbReference type="NCBI Taxonomy" id="470815"/>
    <lineage>
        <taxon>Bacteria</taxon>
        <taxon>Bacillati</taxon>
        <taxon>Bacillota</taxon>
        <taxon>Bacilli</taxon>
        <taxon>Bacillales</taxon>
        <taxon>Bacillaceae</taxon>
        <taxon>Paraliobacillus</taxon>
    </lineage>
</organism>
<accession>A0A917WT97</accession>
<proteinExistence type="predicted"/>
<dbReference type="CDD" id="cd11527">
    <property type="entry name" value="NTP-PPase_dUTPase"/>
    <property type="match status" value="1"/>
</dbReference>
<dbReference type="Pfam" id="PF08761">
    <property type="entry name" value="dUTPase_2"/>
    <property type="match status" value="1"/>
</dbReference>
<evidence type="ECO:0000313" key="1">
    <source>
        <dbReference type="EMBL" id="GGM26854.1"/>
    </source>
</evidence>
<dbReference type="Gene3D" id="1.10.4010.10">
    <property type="entry name" value="Type II deoxyuridine triphosphatase"/>
    <property type="match status" value="1"/>
</dbReference>
<name>A0A917WT97_9BACI</name>
<dbReference type="InterPro" id="IPR016947">
    <property type="entry name" value="UCP030140"/>
</dbReference>
<gene>
    <name evidence="1" type="ORF">GCM10011351_10790</name>
</gene>
<dbReference type="InterPro" id="IPR014871">
    <property type="entry name" value="dUTPase/dCTP_pyrophosphatase"/>
</dbReference>
<comment type="caution">
    <text evidence="1">The sequence shown here is derived from an EMBL/GenBank/DDBJ whole genome shotgun (WGS) entry which is preliminary data.</text>
</comment>
<sequence>MDWQKLYTMQRQLDTYIQSNHQLNSNDLFDKKILALLVELGELANETRCFKFWSTKPTSERAIVLEEYVDGLHFILSIGLDQGFTNEQIKVMALDKDTTNLFNYVFEKIITLKQDPSAKHYNEVFGAFLRLGEVLGFSEEDIQQAYIDKNEVNFNRQDTNY</sequence>
<evidence type="ECO:0008006" key="3">
    <source>
        <dbReference type="Google" id="ProtNLM"/>
    </source>
</evidence>
<protein>
    <recommendedName>
        <fullName evidence="3">dUTPase</fullName>
    </recommendedName>
</protein>
<dbReference type="AlphaFoldDB" id="A0A917WT97"/>
<keyword evidence="2" id="KW-1185">Reference proteome</keyword>
<dbReference type="OrthoDB" id="5506143at2"/>